<name>A0A1G2BQV4_9BACT</name>
<dbReference type="EMBL" id="MHKO01000044">
    <property type="protein sequence ID" value="OGY91523.1"/>
    <property type="molecule type" value="Genomic_DNA"/>
</dbReference>
<organism evidence="1 2">
    <name type="scientific">Candidatus Komeilibacteria bacterium RIFCSPLOWO2_02_FULL_48_11</name>
    <dbReference type="NCBI Taxonomy" id="1798553"/>
    <lineage>
        <taxon>Bacteria</taxon>
        <taxon>Candidatus Komeiliibacteriota</taxon>
    </lineage>
</organism>
<sequence>MQKRLSPQQIRTLADAIFAINGLPSDAEVDGGIKTLRRNGKHAEELEPVPDTDFGTDPIGQFVIPDEEDKEELPHTEETAKGRIWKFNPDCESVDTTGLKLMSDPHQNLPPHIPCAIMFPSCALQADESNGQLENIDPDDPLAEEIEWGMGLNMDPYQACRRTRRFEGCDPDIHHT</sequence>
<proteinExistence type="predicted"/>
<comment type="caution">
    <text evidence="1">The sequence shown here is derived from an EMBL/GenBank/DDBJ whole genome shotgun (WGS) entry which is preliminary data.</text>
</comment>
<reference evidence="1 2" key="1">
    <citation type="journal article" date="2016" name="Nat. Commun.">
        <title>Thousands of microbial genomes shed light on interconnected biogeochemical processes in an aquifer system.</title>
        <authorList>
            <person name="Anantharaman K."/>
            <person name="Brown C.T."/>
            <person name="Hug L.A."/>
            <person name="Sharon I."/>
            <person name="Castelle C.J."/>
            <person name="Probst A.J."/>
            <person name="Thomas B.C."/>
            <person name="Singh A."/>
            <person name="Wilkins M.J."/>
            <person name="Karaoz U."/>
            <person name="Brodie E.L."/>
            <person name="Williams K.H."/>
            <person name="Hubbard S.S."/>
            <person name="Banfield J.F."/>
        </authorList>
    </citation>
    <scope>NUCLEOTIDE SEQUENCE [LARGE SCALE GENOMIC DNA]</scope>
</reference>
<accession>A0A1G2BQV4</accession>
<evidence type="ECO:0000313" key="1">
    <source>
        <dbReference type="EMBL" id="OGY91523.1"/>
    </source>
</evidence>
<gene>
    <name evidence="1" type="ORF">A3H70_05345</name>
</gene>
<evidence type="ECO:0000313" key="2">
    <source>
        <dbReference type="Proteomes" id="UP000178109"/>
    </source>
</evidence>
<dbReference type="AlphaFoldDB" id="A0A1G2BQV4"/>
<protein>
    <submittedName>
        <fullName evidence="1">Uncharacterized protein</fullName>
    </submittedName>
</protein>
<dbReference type="Proteomes" id="UP000178109">
    <property type="component" value="Unassembled WGS sequence"/>
</dbReference>